<evidence type="ECO:0000256" key="1">
    <source>
        <dbReference type="SAM" id="MobiDB-lite"/>
    </source>
</evidence>
<feature type="region of interest" description="Disordered" evidence="1">
    <location>
        <begin position="1"/>
        <end position="30"/>
    </location>
</feature>
<sequence length="136" mass="15429">MSGCSPHQEAVVEPPGPTRGTRQKEAEARLHDNFSCQQEGGVQGPRVALSRTRSSASHRVQANDTSSTAPRAAMRRTFSMRKSSSVRERYWRIHDTADGDGGDDDFNDEDQQQWKNCSKKDKKGKFLRAWKKLFKF</sequence>
<protein>
    <submittedName>
        <fullName evidence="2">Uncharacterized protein</fullName>
    </submittedName>
</protein>
<dbReference type="AlphaFoldDB" id="A0A427AJU1"/>
<name>A0A427AJU1_ENSVE</name>
<proteinExistence type="predicted"/>
<evidence type="ECO:0000313" key="2">
    <source>
        <dbReference type="EMBL" id="RRT76519.1"/>
    </source>
</evidence>
<dbReference type="PANTHER" id="PTHR38386:SF6">
    <property type="entry name" value="OS05G0426900 PROTEIN"/>
    <property type="match status" value="1"/>
</dbReference>
<dbReference type="PANTHER" id="PTHR38386">
    <property type="entry name" value="OS05G0426900 PROTEIN"/>
    <property type="match status" value="1"/>
</dbReference>
<evidence type="ECO:0000313" key="3">
    <source>
        <dbReference type="Proteomes" id="UP000287651"/>
    </source>
</evidence>
<reference evidence="2 3" key="1">
    <citation type="journal article" date="2014" name="Agronomy (Basel)">
        <title>A Draft Genome Sequence for Ensete ventricosum, the Drought-Tolerant Tree Against Hunger.</title>
        <authorList>
            <person name="Harrison J."/>
            <person name="Moore K.A."/>
            <person name="Paszkiewicz K."/>
            <person name="Jones T."/>
            <person name="Grant M."/>
            <person name="Ambacheew D."/>
            <person name="Muzemil S."/>
            <person name="Studholme D.J."/>
        </authorList>
    </citation>
    <scope>NUCLEOTIDE SEQUENCE [LARGE SCALE GENOMIC DNA]</scope>
</reference>
<organism evidence="2 3">
    <name type="scientific">Ensete ventricosum</name>
    <name type="common">Abyssinian banana</name>
    <name type="synonym">Musa ensete</name>
    <dbReference type="NCBI Taxonomy" id="4639"/>
    <lineage>
        <taxon>Eukaryota</taxon>
        <taxon>Viridiplantae</taxon>
        <taxon>Streptophyta</taxon>
        <taxon>Embryophyta</taxon>
        <taxon>Tracheophyta</taxon>
        <taxon>Spermatophyta</taxon>
        <taxon>Magnoliopsida</taxon>
        <taxon>Liliopsida</taxon>
        <taxon>Zingiberales</taxon>
        <taxon>Musaceae</taxon>
        <taxon>Ensete</taxon>
    </lineage>
</organism>
<gene>
    <name evidence="2" type="ORF">B296_00013770</name>
</gene>
<comment type="caution">
    <text evidence="2">The sequence shown here is derived from an EMBL/GenBank/DDBJ whole genome shotgun (WGS) entry which is preliminary data.</text>
</comment>
<dbReference type="EMBL" id="AMZH03002173">
    <property type="protein sequence ID" value="RRT76519.1"/>
    <property type="molecule type" value="Genomic_DNA"/>
</dbReference>
<dbReference type="Proteomes" id="UP000287651">
    <property type="component" value="Unassembled WGS sequence"/>
</dbReference>
<accession>A0A427AJU1</accession>